<evidence type="ECO:0000313" key="2">
    <source>
        <dbReference type="EMBL" id="PWK51163.1"/>
    </source>
</evidence>
<dbReference type="Pfam" id="PF01494">
    <property type="entry name" value="FAD_binding_3"/>
    <property type="match status" value="1"/>
</dbReference>
<gene>
    <name evidence="2" type="ORF">BC793_102191</name>
</gene>
<dbReference type="Gene3D" id="3.30.9.10">
    <property type="entry name" value="D-Amino Acid Oxidase, subunit A, domain 2"/>
    <property type="match status" value="1"/>
</dbReference>
<organism evidence="2 3">
    <name type="scientific">Actinoplanes xinjiangensis</name>
    <dbReference type="NCBI Taxonomy" id="512350"/>
    <lineage>
        <taxon>Bacteria</taxon>
        <taxon>Bacillati</taxon>
        <taxon>Actinomycetota</taxon>
        <taxon>Actinomycetes</taxon>
        <taxon>Micromonosporales</taxon>
        <taxon>Micromonosporaceae</taxon>
        <taxon>Actinoplanes</taxon>
    </lineage>
</organism>
<evidence type="ECO:0000259" key="1">
    <source>
        <dbReference type="Pfam" id="PF01494"/>
    </source>
</evidence>
<dbReference type="SUPFAM" id="SSF51905">
    <property type="entry name" value="FAD/NAD(P)-binding domain"/>
    <property type="match status" value="1"/>
</dbReference>
<evidence type="ECO:0000313" key="3">
    <source>
        <dbReference type="Proteomes" id="UP000245697"/>
    </source>
</evidence>
<proteinExistence type="predicted"/>
<dbReference type="GO" id="GO:0071949">
    <property type="term" value="F:FAD binding"/>
    <property type="evidence" value="ECO:0007669"/>
    <property type="project" value="InterPro"/>
</dbReference>
<dbReference type="InterPro" id="IPR002938">
    <property type="entry name" value="FAD-bd"/>
</dbReference>
<dbReference type="PRINTS" id="PR00420">
    <property type="entry name" value="RNGMNOXGNASE"/>
</dbReference>
<dbReference type="RefSeq" id="WP_109589460.1">
    <property type="nucleotide sequence ID" value="NZ_BONA01000047.1"/>
</dbReference>
<reference evidence="2 3" key="1">
    <citation type="submission" date="2018-05" db="EMBL/GenBank/DDBJ databases">
        <title>Genomic Encyclopedia of Archaeal and Bacterial Type Strains, Phase II (KMG-II): from individual species to whole genera.</title>
        <authorList>
            <person name="Goeker M."/>
        </authorList>
    </citation>
    <scope>NUCLEOTIDE SEQUENCE [LARGE SCALE GENOMIC DNA]</scope>
    <source>
        <strain evidence="2 3">DSM 45184</strain>
    </source>
</reference>
<protein>
    <submittedName>
        <fullName evidence="2">2-polyprenyl-6-methoxyphenol hydroxylase-like FAD-dependent oxidoreductase</fullName>
    </submittedName>
</protein>
<dbReference type="InterPro" id="IPR036188">
    <property type="entry name" value="FAD/NAD-bd_sf"/>
</dbReference>
<dbReference type="Proteomes" id="UP000245697">
    <property type="component" value="Unassembled WGS sequence"/>
</dbReference>
<keyword evidence="3" id="KW-1185">Reference proteome</keyword>
<dbReference type="OrthoDB" id="3356051at2"/>
<name>A0A316FS87_9ACTN</name>
<dbReference type="Gene3D" id="3.50.50.60">
    <property type="entry name" value="FAD/NAD(P)-binding domain"/>
    <property type="match status" value="1"/>
</dbReference>
<dbReference type="InterPro" id="IPR051704">
    <property type="entry name" value="FAD_aromatic-hydroxylase"/>
</dbReference>
<sequence length="390" mass="42352">MTNLRVLISGAGIGGPALAFWLAGRGFQVTVVERAPALREAGYKVDVRGSATAVLRRMGLLAAARAADTGMRRITYVKRNGGPIATLPADVLMGRRGDDLEIMRWDLSRILHDATADRVEYVFGDAIATLDDGPDGVGVTFESGAARRFDHVVGADGLHSATRRMVMGETPLRHLGSYIAVYTVPNLLGIEREEVMYSRPGRLVFAYAMDRDQPARVGLTFASPPLDYDRRDVAAQKALVRAAFDGQGWRVGDFLSAMDGAPDFYFDAMSQVELPRWSSGRVALLGDAAHCPAPASGQGTSLALVGAYVLGRHLGTPGGLDAYEREMRPYTEKNLAFGRKMAADMVPGGRLSIAFRNYGMRTLKYHPRKEQMIDRILAPMHEAANAITIP</sequence>
<dbReference type="AlphaFoldDB" id="A0A316FS87"/>
<dbReference type="EMBL" id="QGGR01000002">
    <property type="protein sequence ID" value="PWK51163.1"/>
    <property type="molecule type" value="Genomic_DNA"/>
</dbReference>
<accession>A0A316FS87</accession>
<dbReference type="PANTHER" id="PTHR46865">
    <property type="entry name" value="OXIDOREDUCTASE-RELATED"/>
    <property type="match status" value="1"/>
</dbReference>
<dbReference type="PANTHER" id="PTHR46865:SF2">
    <property type="entry name" value="MONOOXYGENASE"/>
    <property type="match status" value="1"/>
</dbReference>
<feature type="domain" description="FAD-binding" evidence="1">
    <location>
        <begin position="5"/>
        <end position="338"/>
    </location>
</feature>
<comment type="caution">
    <text evidence="2">The sequence shown here is derived from an EMBL/GenBank/DDBJ whole genome shotgun (WGS) entry which is preliminary data.</text>
</comment>